<dbReference type="GO" id="GO:0006352">
    <property type="term" value="P:DNA-templated transcription initiation"/>
    <property type="evidence" value="ECO:0007669"/>
    <property type="project" value="InterPro"/>
</dbReference>
<dbReference type="RefSeq" id="WP_301202116.1">
    <property type="nucleotide sequence ID" value="NZ_JAPDPI010000054.1"/>
</dbReference>
<dbReference type="InterPro" id="IPR007627">
    <property type="entry name" value="RNA_pol_sigma70_r2"/>
</dbReference>
<dbReference type="SUPFAM" id="SSF88946">
    <property type="entry name" value="Sigma2 domain of RNA polymerase sigma factors"/>
    <property type="match status" value="1"/>
</dbReference>
<dbReference type="EMBL" id="JAPDPI010000054">
    <property type="protein sequence ID" value="MCW3807670.1"/>
    <property type="molecule type" value="Genomic_DNA"/>
</dbReference>
<dbReference type="AlphaFoldDB" id="A0AAE3SML3"/>
<dbReference type="Pfam" id="PF04542">
    <property type="entry name" value="Sigma70_r2"/>
    <property type="match status" value="1"/>
</dbReference>
<dbReference type="Pfam" id="PF08281">
    <property type="entry name" value="Sigma70_r4_2"/>
    <property type="match status" value="1"/>
</dbReference>
<dbReference type="Gene3D" id="1.10.1740.10">
    <property type="match status" value="1"/>
</dbReference>
<keyword evidence="4" id="KW-0804">Transcription</keyword>
<gene>
    <name evidence="7" type="ORF">OM074_18730</name>
</gene>
<dbReference type="GO" id="GO:0003677">
    <property type="term" value="F:DNA binding"/>
    <property type="evidence" value="ECO:0007669"/>
    <property type="project" value="InterPro"/>
</dbReference>
<evidence type="ECO:0000256" key="1">
    <source>
        <dbReference type="ARBA" id="ARBA00010641"/>
    </source>
</evidence>
<evidence type="ECO:0000313" key="8">
    <source>
        <dbReference type="Proteomes" id="UP001207408"/>
    </source>
</evidence>
<evidence type="ECO:0000256" key="3">
    <source>
        <dbReference type="ARBA" id="ARBA00023082"/>
    </source>
</evidence>
<comment type="similarity">
    <text evidence="1">Belongs to the sigma-70 factor family. ECF subfamily.</text>
</comment>
<evidence type="ECO:0000256" key="4">
    <source>
        <dbReference type="ARBA" id="ARBA00023163"/>
    </source>
</evidence>
<name>A0AAE3SML3_9BACT</name>
<dbReference type="InterPro" id="IPR014284">
    <property type="entry name" value="RNA_pol_sigma-70_dom"/>
</dbReference>
<comment type="caution">
    <text evidence="7">The sequence shown here is derived from an EMBL/GenBank/DDBJ whole genome shotgun (WGS) entry which is preliminary data.</text>
</comment>
<keyword evidence="2" id="KW-0805">Transcription regulation</keyword>
<reference evidence="7" key="1">
    <citation type="submission" date="2022-10" db="EMBL/GenBank/DDBJ databases">
        <authorList>
            <person name="Yu W.X."/>
        </authorList>
    </citation>
    <scope>NUCLEOTIDE SEQUENCE</scope>
    <source>
        <strain evidence="7">D04</strain>
    </source>
</reference>
<keyword evidence="8" id="KW-1185">Reference proteome</keyword>
<dbReference type="InterPro" id="IPR013325">
    <property type="entry name" value="RNA_pol_sigma_r2"/>
</dbReference>
<evidence type="ECO:0000259" key="6">
    <source>
        <dbReference type="Pfam" id="PF08281"/>
    </source>
</evidence>
<proteinExistence type="inferred from homology"/>
<dbReference type="PANTHER" id="PTHR43133">
    <property type="entry name" value="RNA POLYMERASE ECF-TYPE SIGMA FACTO"/>
    <property type="match status" value="1"/>
</dbReference>
<dbReference type="PANTHER" id="PTHR43133:SF46">
    <property type="entry name" value="RNA POLYMERASE SIGMA-70 FACTOR ECF SUBFAMILY"/>
    <property type="match status" value="1"/>
</dbReference>
<dbReference type="SUPFAM" id="SSF88659">
    <property type="entry name" value="Sigma3 and sigma4 domains of RNA polymerase sigma factors"/>
    <property type="match status" value="1"/>
</dbReference>
<dbReference type="InterPro" id="IPR013249">
    <property type="entry name" value="RNA_pol_sigma70_r4_t2"/>
</dbReference>
<sequence length="190" mass="22231">MNEKSLVAKCKKQKQSAQFEAYQKYAPLLRGVCCRYIINKDEAEDVLQEGFFRIFTQIEKFTYTGENSFFYWMKRVVINHALNYLKKQKKERFDESFKDEHLFIADENSDDIFNTDYSKYTKENIISAVEMLPLPFRMVLNMAVIDGLKHKEIAGALSIAEETSRSRLTRAKQMLRKNLIEVNSLVSVNA</sequence>
<accession>A0AAE3SML3</accession>
<dbReference type="Gene3D" id="1.10.10.10">
    <property type="entry name" value="Winged helix-like DNA-binding domain superfamily/Winged helix DNA-binding domain"/>
    <property type="match status" value="1"/>
</dbReference>
<feature type="domain" description="RNA polymerase sigma-70 region 2" evidence="5">
    <location>
        <begin position="22"/>
        <end position="90"/>
    </location>
</feature>
<evidence type="ECO:0000256" key="2">
    <source>
        <dbReference type="ARBA" id="ARBA00023015"/>
    </source>
</evidence>
<dbReference type="InterPro" id="IPR013324">
    <property type="entry name" value="RNA_pol_sigma_r3/r4-like"/>
</dbReference>
<feature type="domain" description="RNA polymerase sigma factor 70 region 4 type 2" evidence="6">
    <location>
        <begin position="123"/>
        <end position="175"/>
    </location>
</feature>
<dbReference type="Proteomes" id="UP001207408">
    <property type="component" value="Unassembled WGS sequence"/>
</dbReference>
<keyword evidence="3" id="KW-0731">Sigma factor</keyword>
<protein>
    <submittedName>
        <fullName evidence="7">RNA polymerase sigma factor</fullName>
    </submittedName>
</protein>
<evidence type="ECO:0000313" key="7">
    <source>
        <dbReference type="EMBL" id="MCW3807670.1"/>
    </source>
</evidence>
<dbReference type="GO" id="GO:0016987">
    <property type="term" value="F:sigma factor activity"/>
    <property type="evidence" value="ECO:0007669"/>
    <property type="project" value="UniProtKB-KW"/>
</dbReference>
<dbReference type="NCBIfam" id="TIGR02937">
    <property type="entry name" value="sigma70-ECF"/>
    <property type="match status" value="1"/>
</dbReference>
<dbReference type="InterPro" id="IPR036388">
    <property type="entry name" value="WH-like_DNA-bd_sf"/>
</dbReference>
<organism evidence="7 8">
    <name type="scientific">Plebeiibacterium marinum</name>
    <dbReference type="NCBI Taxonomy" id="2992111"/>
    <lineage>
        <taxon>Bacteria</taxon>
        <taxon>Pseudomonadati</taxon>
        <taxon>Bacteroidota</taxon>
        <taxon>Bacteroidia</taxon>
        <taxon>Marinilabiliales</taxon>
        <taxon>Marinilabiliaceae</taxon>
        <taxon>Plebeiibacterium</taxon>
    </lineage>
</organism>
<dbReference type="InterPro" id="IPR039425">
    <property type="entry name" value="RNA_pol_sigma-70-like"/>
</dbReference>
<evidence type="ECO:0000259" key="5">
    <source>
        <dbReference type="Pfam" id="PF04542"/>
    </source>
</evidence>